<reference evidence="2 3" key="1">
    <citation type="journal article" date="2015" name="Fungal Genet. Biol.">
        <title>Evolution of novel wood decay mechanisms in Agaricales revealed by the genome sequences of Fistulina hepatica and Cylindrobasidium torrendii.</title>
        <authorList>
            <person name="Floudas D."/>
            <person name="Held B.W."/>
            <person name="Riley R."/>
            <person name="Nagy L.G."/>
            <person name="Koehler G."/>
            <person name="Ransdell A.S."/>
            <person name="Younus H."/>
            <person name="Chow J."/>
            <person name="Chiniquy J."/>
            <person name="Lipzen A."/>
            <person name="Tritt A."/>
            <person name="Sun H."/>
            <person name="Haridas S."/>
            <person name="LaButti K."/>
            <person name="Ohm R.A."/>
            <person name="Kues U."/>
            <person name="Blanchette R.A."/>
            <person name="Grigoriev I.V."/>
            <person name="Minto R.E."/>
            <person name="Hibbett D.S."/>
        </authorList>
    </citation>
    <scope>NUCLEOTIDE SEQUENCE [LARGE SCALE GENOMIC DNA]</scope>
    <source>
        <strain evidence="2 3">ATCC 64428</strain>
    </source>
</reference>
<evidence type="ECO:0000313" key="2">
    <source>
        <dbReference type="EMBL" id="KIY50063.1"/>
    </source>
</evidence>
<organism evidence="2 3">
    <name type="scientific">Fistulina hepatica ATCC 64428</name>
    <dbReference type="NCBI Taxonomy" id="1128425"/>
    <lineage>
        <taxon>Eukaryota</taxon>
        <taxon>Fungi</taxon>
        <taxon>Dikarya</taxon>
        <taxon>Basidiomycota</taxon>
        <taxon>Agaricomycotina</taxon>
        <taxon>Agaricomycetes</taxon>
        <taxon>Agaricomycetidae</taxon>
        <taxon>Agaricales</taxon>
        <taxon>Fistulinaceae</taxon>
        <taxon>Fistulina</taxon>
    </lineage>
</organism>
<gene>
    <name evidence="2" type="ORF">FISHEDRAFT_57780</name>
</gene>
<evidence type="ECO:0000256" key="1">
    <source>
        <dbReference type="SAM" id="MobiDB-lite"/>
    </source>
</evidence>
<name>A0A0D7AGU5_9AGAR</name>
<evidence type="ECO:0000313" key="3">
    <source>
        <dbReference type="Proteomes" id="UP000054144"/>
    </source>
</evidence>
<keyword evidence="3" id="KW-1185">Reference proteome</keyword>
<dbReference type="EMBL" id="KN881694">
    <property type="protein sequence ID" value="KIY50063.1"/>
    <property type="molecule type" value="Genomic_DNA"/>
</dbReference>
<feature type="region of interest" description="Disordered" evidence="1">
    <location>
        <begin position="430"/>
        <end position="453"/>
    </location>
</feature>
<sequence>MIKGALVRSRLVYGSLSAIAKCGPARTRRRAFQHARTVGLPGKSCVFDSHSRTIRTSAVTRLNREAQSNEDDSTNPRQYVFKKALETFPGPPRLPSGGWSSHWPDCAILPELYIPSSSFLMLSKLETALNIVYAVRGEPYLWMFNPRFHLPGSDGDTTALVFTLAPWPDDSHPNAHNHIGTVFCAVIPASGPVQIYKFPDNTTVNSLVDPLSSEPPASFFTPLPPSAEGARALDRILARDASVVETLAADFLPYTPPVTTPEQEAFAQELRDGSSEASMYNPLPSSSPTIEEIVSGFRAFVTAVETAAAAQPDGGAAMLAEMFSVDNTPSPSEDGAPSAVESRPATLADLKSTLGAIEGGVASMRQEMAHANPEERAALEGELVRQLEQMQLPTWPLPDDEAGEADDLDIDMAQLESDLSRLKAPEVWEQQDYDDGGPPGKEENGGHTESSTEHAVLGELAQLRTKMAAQQHRPSPDAQDRTRDAKLERRHRKQATPDHIMEEYTGRTREVELWSKRKRRKIWYKEELRYNVTRFPLHFPVHVDFGATTQGGLGD</sequence>
<feature type="compositionally biased region" description="Basic and acidic residues" evidence="1">
    <location>
        <begin position="474"/>
        <end position="487"/>
    </location>
</feature>
<accession>A0A0D7AGU5</accession>
<proteinExistence type="predicted"/>
<feature type="compositionally biased region" description="Basic and acidic residues" evidence="1">
    <location>
        <begin position="440"/>
        <end position="452"/>
    </location>
</feature>
<protein>
    <submittedName>
        <fullName evidence="2">Uncharacterized protein</fullName>
    </submittedName>
</protein>
<feature type="region of interest" description="Disordered" evidence="1">
    <location>
        <begin position="465"/>
        <end position="494"/>
    </location>
</feature>
<dbReference type="Proteomes" id="UP000054144">
    <property type="component" value="Unassembled WGS sequence"/>
</dbReference>
<dbReference type="AlphaFoldDB" id="A0A0D7AGU5"/>